<evidence type="ECO:0000313" key="1">
    <source>
        <dbReference type="EMBL" id="KAJ8677960.1"/>
    </source>
</evidence>
<organism evidence="1 2">
    <name type="scientific">Eretmocerus hayati</name>
    <dbReference type="NCBI Taxonomy" id="131215"/>
    <lineage>
        <taxon>Eukaryota</taxon>
        <taxon>Metazoa</taxon>
        <taxon>Ecdysozoa</taxon>
        <taxon>Arthropoda</taxon>
        <taxon>Hexapoda</taxon>
        <taxon>Insecta</taxon>
        <taxon>Pterygota</taxon>
        <taxon>Neoptera</taxon>
        <taxon>Endopterygota</taxon>
        <taxon>Hymenoptera</taxon>
        <taxon>Apocrita</taxon>
        <taxon>Proctotrupomorpha</taxon>
        <taxon>Chalcidoidea</taxon>
        <taxon>Aphelinidae</taxon>
        <taxon>Aphelininae</taxon>
        <taxon>Eretmocerus</taxon>
    </lineage>
</organism>
<keyword evidence="2" id="KW-1185">Reference proteome</keyword>
<name>A0ACC2P3J4_9HYME</name>
<accession>A0ACC2P3J4</accession>
<dbReference type="EMBL" id="CM056742">
    <property type="protein sequence ID" value="KAJ8677960.1"/>
    <property type="molecule type" value="Genomic_DNA"/>
</dbReference>
<comment type="caution">
    <text evidence="1">The sequence shown here is derived from an EMBL/GenBank/DDBJ whole genome shotgun (WGS) entry which is preliminary data.</text>
</comment>
<proteinExistence type="predicted"/>
<reference evidence="1" key="1">
    <citation type="submission" date="2023-04" db="EMBL/GenBank/DDBJ databases">
        <title>A chromosome-level genome assembly of the parasitoid wasp Eretmocerus hayati.</title>
        <authorList>
            <person name="Zhong Y."/>
            <person name="Liu S."/>
            <person name="Liu Y."/>
        </authorList>
    </citation>
    <scope>NUCLEOTIDE SEQUENCE</scope>
    <source>
        <strain evidence="1">ZJU_SS_LIU_2023</strain>
    </source>
</reference>
<protein>
    <submittedName>
        <fullName evidence="1">Uncharacterized protein</fullName>
    </submittedName>
</protein>
<dbReference type="Proteomes" id="UP001239111">
    <property type="component" value="Chromosome 2"/>
</dbReference>
<evidence type="ECO:0000313" key="2">
    <source>
        <dbReference type="Proteomes" id="UP001239111"/>
    </source>
</evidence>
<sequence length="167" mass="19975">MKKDIMLNKNKLKGRDVYIDRDMTWHQREIRRKMKERAKAEKEQGKKAVVKGDILIVNSTRKLKKEDWTDIKKFEIVCLTETWNKKKDRQFIENRMPEYICYFRDAIKVGKKGRANGGMLLAIKLSYKTGGDSAEEQEEIISREVKIDKEKWKIIGTYMNKEKDRNW</sequence>
<gene>
    <name evidence="1" type="ORF">QAD02_013747</name>
</gene>